<name>A0A0L8HWE8_OCTBM</name>
<gene>
    <name evidence="1" type="ORF">OCBIM_22004249mg</name>
</gene>
<accession>A0A0L8HWE8</accession>
<organism evidence="1">
    <name type="scientific">Octopus bimaculoides</name>
    <name type="common">California two-spotted octopus</name>
    <dbReference type="NCBI Taxonomy" id="37653"/>
    <lineage>
        <taxon>Eukaryota</taxon>
        <taxon>Metazoa</taxon>
        <taxon>Spiralia</taxon>
        <taxon>Lophotrochozoa</taxon>
        <taxon>Mollusca</taxon>
        <taxon>Cephalopoda</taxon>
        <taxon>Coleoidea</taxon>
        <taxon>Octopodiformes</taxon>
        <taxon>Octopoda</taxon>
        <taxon>Incirrata</taxon>
        <taxon>Octopodidae</taxon>
        <taxon>Octopus</taxon>
    </lineage>
</organism>
<proteinExistence type="predicted"/>
<sequence>MTSKNGPLDHCLNVHPWPELEIDGERCIHGPSAMRTEKGKTRHTSFMHRAAYRTHTNI</sequence>
<dbReference type="AlphaFoldDB" id="A0A0L8HWE8"/>
<reference evidence="1" key="1">
    <citation type="submission" date="2015-07" db="EMBL/GenBank/DDBJ databases">
        <title>MeaNS - Measles Nucleotide Surveillance Program.</title>
        <authorList>
            <person name="Tran T."/>
            <person name="Druce J."/>
        </authorList>
    </citation>
    <scope>NUCLEOTIDE SEQUENCE</scope>
    <source>
        <strain evidence="1">UCB-OBI-ISO-001</strain>
        <tissue evidence="1">Gonad</tissue>
    </source>
</reference>
<protein>
    <submittedName>
        <fullName evidence="1">Uncharacterized protein</fullName>
    </submittedName>
</protein>
<dbReference type="EMBL" id="KQ417143">
    <property type="protein sequence ID" value="KOF93537.1"/>
    <property type="molecule type" value="Genomic_DNA"/>
</dbReference>
<evidence type="ECO:0000313" key="1">
    <source>
        <dbReference type="EMBL" id="KOF93537.1"/>
    </source>
</evidence>